<reference evidence="2 3" key="1">
    <citation type="submission" date="2019-11" db="EMBL/GenBank/DDBJ databases">
        <title>Pseudodesulfovibrio alkaliphilus, sp. nov., an alkaliphilic sulfate-reducing bacteria from mud volcano of Taman peninsula, Russia.</title>
        <authorList>
            <person name="Frolova A."/>
            <person name="Merkel A.Y."/>
            <person name="Slobodkin A.I."/>
        </authorList>
    </citation>
    <scope>NUCLEOTIDE SEQUENCE [LARGE SCALE GENOMIC DNA]</scope>
    <source>
        <strain evidence="2 3">F-1</strain>
    </source>
</reference>
<comment type="caution">
    <text evidence="2">The sequence shown here is derived from an EMBL/GenBank/DDBJ whole genome shotgun (WGS) entry which is preliminary data.</text>
</comment>
<evidence type="ECO:0000313" key="3">
    <source>
        <dbReference type="Proteomes" id="UP000461162"/>
    </source>
</evidence>
<gene>
    <name evidence="2" type="ORF">GKC30_03960</name>
</gene>
<feature type="chain" id="PRO_5029618142" description="ABC transporter substrate-binding protein" evidence="1">
    <location>
        <begin position="20"/>
        <end position="320"/>
    </location>
</feature>
<dbReference type="RefSeq" id="WP_155932441.1">
    <property type="nucleotide sequence ID" value="NZ_WODC01000002.1"/>
</dbReference>
<evidence type="ECO:0008006" key="4">
    <source>
        <dbReference type="Google" id="ProtNLM"/>
    </source>
</evidence>
<protein>
    <recommendedName>
        <fullName evidence="4">ABC transporter substrate-binding protein</fullName>
    </recommendedName>
</protein>
<keyword evidence="1" id="KW-0732">Signal</keyword>
<keyword evidence="3" id="KW-1185">Reference proteome</keyword>
<name>A0A7K1KL92_9BACT</name>
<proteinExistence type="predicted"/>
<feature type="signal peptide" evidence="1">
    <location>
        <begin position="1"/>
        <end position="19"/>
    </location>
</feature>
<organism evidence="2 3">
    <name type="scientific">Pseudodesulfovibrio alkaliphilus</name>
    <dbReference type="NCBI Taxonomy" id="2661613"/>
    <lineage>
        <taxon>Bacteria</taxon>
        <taxon>Pseudomonadati</taxon>
        <taxon>Thermodesulfobacteriota</taxon>
        <taxon>Desulfovibrionia</taxon>
        <taxon>Desulfovibrionales</taxon>
        <taxon>Desulfovibrionaceae</taxon>
    </lineage>
</organism>
<dbReference type="AlphaFoldDB" id="A0A7K1KL92"/>
<dbReference type="Gene3D" id="3.40.190.10">
    <property type="entry name" value="Periplasmic binding protein-like II"/>
    <property type="match status" value="2"/>
</dbReference>
<dbReference type="PANTHER" id="PTHR30024">
    <property type="entry name" value="ALIPHATIC SULFONATES-BINDING PROTEIN-RELATED"/>
    <property type="match status" value="1"/>
</dbReference>
<dbReference type="Proteomes" id="UP000461162">
    <property type="component" value="Unassembled WGS sequence"/>
</dbReference>
<dbReference type="SUPFAM" id="SSF53850">
    <property type="entry name" value="Periplasmic binding protein-like II"/>
    <property type="match status" value="1"/>
</dbReference>
<dbReference type="EMBL" id="WODC01000002">
    <property type="protein sequence ID" value="MUM76787.1"/>
    <property type="molecule type" value="Genomic_DNA"/>
</dbReference>
<accession>A0A7K1KL92</accession>
<dbReference type="PANTHER" id="PTHR30024:SF46">
    <property type="entry name" value="ABC TRANSPORTER, SUBSTRATE-BINDING LIPOPROTEIN"/>
    <property type="match status" value="1"/>
</dbReference>
<evidence type="ECO:0000256" key="1">
    <source>
        <dbReference type="SAM" id="SignalP"/>
    </source>
</evidence>
<sequence length="320" mass="35143">MKTAFLSLLFLGLACTAAAKTPTVLRISGPPITESIPLMMMEGKDQPWEQDFEARFIPWNSPDMLRAMVAGQQVDAAIVTTAAASTLKSKGVKCKLTLLHESPVWIVSTQPGSDRLEDLEGTLLFPFGPGEMPELFYRAILGEKKVNLVTRHTGGVLEAVNLLLVGKGDHAMLSEPTASIAMLRAKALQSEGAPLLVKRIDMRRAWESSFPGHRLVASGIAFFGPKADDTEQMRAFNRAYALACEWVRQHPKETRQLVERKFPALAAQLQQGEITDFEFRIMSGEKAQEDAMFFLCRIREISPAAIGGALPGSDLFEVAQ</sequence>
<dbReference type="PROSITE" id="PS51257">
    <property type="entry name" value="PROKAR_LIPOPROTEIN"/>
    <property type="match status" value="1"/>
</dbReference>
<evidence type="ECO:0000313" key="2">
    <source>
        <dbReference type="EMBL" id="MUM76787.1"/>
    </source>
</evidence>